<protein>
    <submittedName>
        <fullName evidence="2">Uncharacterized protein</fullName>
    </submittedName>
</protein>
<keyword evidence="3" id="KW-1185">Reference proteome</keyword>
<name>A0A4R5KM58_9MICC</name>
<evidence type="ECO:0000313" key="3">
    <source>
        <dbReference type="Proteomes" id="UP000295511"/>
    </source>
</evidence>
<keyword evidence="1" id="KW-0472">Membrane</keyword>
<evidence type="ECO:0000256" key="1">
    <source>
        <dbReference type="SAM" id="Phobius"/>
    </source>
</evidence>
<evidence type="ECO:0000313" key="2">
    <source>
        <dbReference type="EMBL" id="TDF95600.1"/>
    </source>
</evidence>
<accession>A0A4R5KM58</accession>
<dbReference type="RefSeq" id="WP_133204331.1">
    <property type="nucleotide sequence ID" value="NZ_SMRU01000012.1"/>
</dbReference>
<sequence>MDVTLNTEAIGEAIVGYSALFVVVLFFTLFVKYGKQYASFFHQRRLERLMEIHMRRQQAAYKAARTVYEREYGRD</sequence>
<keyword evidence="1" id="KW-0812">Transmembrane</keyword>
<dbReference type="EMBL" id="SMRU01000012">
    <property type="protein sequence ID" value="TDF95600.1"/>
    <property type="molecule type" value="Genomic_DNA"/>
</dbReference>
<dbReference type="Proteomes" id="UP000295511">
    <property type="component" value="Unassembled WGS sequence"/>
</dbReference>
<proteinExistence type="predicted"/>
<gene>
    <name evidence="2" type="ORF">E1809_11275</name>
</gene>
<feature type="transmembrane region" description="Helical" evidence="1">
    <location>
        <begin position="14"/>
        <end position="34"/>
    </location>
</feature>
<organism evidence="2 3">
    <name type="scientific">Arthrobacter terricola</name>
    <dbReference type="NCBI Taxonomy" id="2547396"/>
    <lineage>
        <taxon>Bacteria</taxon>
        <taxon>Bacillati</taxon>
        <taxon>Actinomycetota</taxon>
        <taxon>Actinomycetes</taxon>
        <taxon>Micrococcales</taxon>
        <taxon>Micrococcaceae</taxon>
        <taxon>Arthrobacter</taxon>
    </lineage>
</organism>
<comment type="caution">
    <text evidence="2">The sequence shown here is derived from an EMBL/GenBank/DDBJ whole genome shotgun (WGS) entry which is preliminary data.</text>
</comment>
<reference evidence="2 3" key="1">
    <citation type="submission" date="2019-03" db="EMBL/GenBank/DDBJ databases">
        <title>Whole genome sequence of Arthrobacter sp JH1-1.</title>
        <authorList>
            <person name="Trinh H.N."/>
        </authorList>
    </citation>
    <scope>NUCLEOTIDE SEQUENCE [LARGE SCALE GENOMIC DNA]</scope>
    <source>
        <strain evidence="2 3">JH1-1</strain>
    </source>
</reference>
<dbReference type="AlphaFoldDB" id="A0A4R5KM58"/>
<keyword evidence="1" id="KW-1133">Transmembrane helix</keyword>